<proteinExistence type="inferred from homology"/>
<dbReference type="EMBL" id="JBHTOC010000014">
    <property type="protein sequence ID" value="MFD1430581.1"/>
    <property type="molecule type" value="Genomic_DNA"/>
</dbReference>
<organism evidence="6 7">
    <name type="scientific">Lacticaseibacillus mingshuiensis</name>
    <dbReference type="NCBI Taxonomy" id="2799574"/>
    <lineage>
        <taxon>Bacteria</taxon>
        <taxon>Bacillati</taxon>
        <taxon>Bacillota</taxon>
        <taxon>Bacilli</taxon>
        <taxon>Lactobacillales</taxon>
        <taxon>Lactobacillaceae</taxon>
        <taxon>Lacticaseibacillus</taxon>
    </lineage>
</organism>
<evidence type="ECO:0000256" key="2">
    <source>
        <dbReference type="ARBA" id="ARBA00022908"/>
    </source>
</evidence>
<evidence type="ECO:0000259" key="5">
    <source>
        <dbReference type="PROSITE" id="PS51898"/>
    </source>
</evidence>
<evidence type="ECO:0000313" key="7">
    <source>
        <dbReference type="Proteomes" id="UP001597196"/>
    </source>
</evidence>
<comment type="similarity">
    <text evidence="1">Belongs to the 'phage' integrase family.</text>
</comment>
<dbReference type="CDD" id="cd01189">
    <property type="entry name" value="INT_ICEBs1_C_like"/>
    <property type="match status" value="1"/>
</dbReference>
<dbReference type="InterPro" id="IPR050090">
    <property type="entry name" value="Tyrosine_recombinase_XerCD"/>
</dbReference>
<dbReference type="Proteomes" id="UP001597196">
    <property type="component" value="Unassembled WGS sequence"/>
</dbReference>
<evidence type="ECO:0000256" key="4">
    <source>
        <dbReference type="ARBA" id="ARBA00023172"/>
    </source>
</evidence>
<reference evidence="7" key="1">
    <citation type="journal article" date="2019" name="Int. J. Syst. Evol. Microbiol.">
        <title>The Global Catalogue of Microorganisms (GCM) 10K type strain sequencing project: providing services to taxonomists for standard genome sequencing and annotation.</title>
        <authorList>
            <consortium name="The Broad Institute Genomics Platform"/>
            <consortium name="The Broad Institute Genome Sequencing Center for Infectious Disease"/>
            <person name="Wu L."/>
            <person name="Ma J."/>
        </authorList>
    </citation>
    <scope>NUCLEOTIDE SEQUENCE [LARGE SCALE GENOMIC DNA]</scope>
    <source>
        <strain evidence="7">CCM 8980</strain>
    </source>
</reference>
<dbReference type="InterPro" id="IPR004107">
    <property type="entry name" value="Integrase_SAM-like_N"/>
</dbReference>
<name>A0ABW4CKY4_9LACO</name>
<dbReference type="PANTHER" id="PTHR30349:SF64">
    <property type="entry name" value="PROPHAGE INTEGRASE INTD-RELATED"/>
    <property type="match status" value="1"/>
</dbReference>
<sequence>MATISSYQLKNGQTRWQVTGYAGVNPGTGKQINFHQRSFLTREAAKNWAKQKTAALIDQSAVNHSKGNMRIADWMHDWIQNYKLNVKEGSMIVYRYNIEKYIIPNVGSFTLARYSPGQHQRFISDMLDHGGKGGAPLSFNSVQIINATLSNALKKAVQLEYISRNPAVGVEFPRSVKQVHPTLHYWTREQADRFLATAHEENDPVWYYFFLTILDLGLRKGEAMALKWSDVDFSTNTININKTRLYRAETGPNSGLVVLDDPKFPASFRTLYMTDRLRTALLEWNRTWYPRPKILSLDEDAPAHGGEDFVFRMRAAPRFYGKVLRDRSTNGAFERIRKSTGLPKIVIHDLRHTLGVFMRESGVPLEDIRDVLGHKDISTTLIYAEVTPLVKKNATAKLNEYLVGDKQKKPTKRPGSANI</sequence>
<dbReference type="InterPro" id="IPR011010">
    <property type="entry name" value="DNA_brk_join_enz"/>
</dbReference>
<dbReference type="RefSeq" id="WP_203628275.1">
    <property type="nucleotide sequence ID" value="NZ_BOLQ01000022.1"/>
</dbReference>
<accession>A0ABW4CKY4</accession>
<dbReference type="InterPro" id="IPR010998">
    <property type="entry name" value="Integrase_recombinase_N"/>
</dbReference>
<keyword evidence="3" id="KW-0238">DNA-binding</keyword>
<keyword evidence="2" id="KW-0229">DNA integration</keyword>
<evidence type="ECO:0000313" key="6">
    <source>
        <dbReference type="EMBL" id="MFD1430581.1"/>
    </source>
</evidence>
<dbReference type="InterPro" id="IPR013762">
    <property type="entry name" value="Integrase-like_cat_sf"/>
</dbReference>
<dbReference type="Pfam" id="PF14659">
    <property type="entry name" value="Phage_int_SAM_3"/>
    <property type="match status" value="1"/>
</dbReference>
<keyword evidence="4" id="KW-0233">DNA recombination</keyword>
<comment type="caution">
    <text evidence="6">The sequence shown here is derived from an EMBL/GenBank/DDBJ whole genome shotgun (WGS) entry which is preliminary data.</text>
</comment>
<evidence type="ECO:0000256" key="3">
    <source>
        <dbReference type="ARBA" id="ARBA00023125"/>
    </source>
</evidence>
<feature type="domain" description="Tyr recombinase" evidence="5">
    <location>
        <begin position="181"/>
        <end position="396"/>
    </location>
</feature>
<protein>
    <submittedName>
        <fullName evidence="6">Tyrosine-type recombinase/integrase</fullName>
    </submittedName>
</protein>
<dbReference type="Gene3D" id="1.10.150.130">
    <property type="match status" value="1"/>
</dbReference>
<gene>
    <name evidence="6" type="ORF">ACFQ4P_10010</name>
</gene>
<evidence type="ECO:0000256" key="1">
    <source>
        <dbReference type="ARBA" id="ARBA00008857"/>
    </source>
</evidence>
<dbReference type="SUPFAM" id="SSF56349">
    <property type="entry name" value="DNA breaking-rejoining enzymes"/>
    <property type="match status" value="1"/>
</dbReference>
<dbReference type="PROSITE" id="PS51898">
    <property type="entry name" value="TYR_RECOMBINASE"/>
    <property type="match status" value="1"/>
</dbReference>
<dbReference type="PANTHER" id="PTHR30349">
    <property type="entry name" value="PHAGE INTEGRASE-RELATED"/>
    <property type="match status" value="1"/>
</dbReference>
<dbReference type="Pfam" id="PF00589">
    <property type="entry name" value="Phage_integrase"/>
    <property type="match status" value="1"/>
</dbReference>
<dbReference type="Gene3D" id="1.10.443.10">
    <property type="entry name" value="Intergrase catalytic core"/>
    <property type="match status" value="1"/>
</dbReference>
<dbReference type="InterPro" id="IPR002104">
    <property type="entry name" value="Integrase_catalytic"/>
</dbReference>
<keyword evidence="7" id="KW-1185">Reference proteome</keyword>